<dbReference type="EMBL" id="JAJFAZ020000004">
    <property type="protein sequence ID" value="KAI5335399.1"/>
    <property type="molecule type" value="Genomic_DNA"/>
</dbReference>
<protein>
    <submittedName>
        <fullName evidence="1">Uncharacterized protein</fullName>
    </submittedName>
</protein>
<evidence type="ECO:0000313" key="1">
    <source>
        <dbReference type="EMBL" id="KAI5335399.1"/>
    </source>
</evidence>
<sequence length="84" mass="9690">MDVEGFVAIFFFWSSDRDPWYEPVIELASKTGESERSLEFCELEKLLSSFLEFLSSAREVFFFAPKETKLITGSRLQFTSFGLA</sequence>
<comment type="caution">
    <text evidence="1">The sequence shown here is derived from an EMBL/GenBank/DDBJ whole genome shotgun (WGS) entry which is preliminary data.</text>
</comment>
<reference evidence="1 2" key="1">
    <citation type="journal article" date="2022" name="G3 (Bethesda)">
        <title>Whole-genome sequence and methylome profiling of the almond [Prunus dulcis (Mill.) D.A. Webb] cultivar 'Nonpareil'.</title>
        <authorList>
            <person name="D'Amico-Willman K.M."/>
            <person name="Ouma W.Z."/>
            <person name="Meulia T."/>
            <person name="Sideli G.M."/>
            <person name="Gradziel T.M."/>
            <person name="Fresnedo-Ramirez J."/>
        </authorList>
    </citation>
    <scope>NUCLEOTIDE SEQUENCE [LARGE SCALE GENOMIC DNA]</scope>
    <source>
        <strain evidence="1">Clone GOH B32 T37-40</strain>
    </source>
</reference>
<keyword evidence="2" id="KW-1185">Reference proteome</keyword>
<dbReference type="AlphaFoldDB" id="A0AAD4W1W1"/>
<evidence type="ECO:0000313" key="2">
    <source>
        <dbReference type="Proteomes" id="UP001054821"/>
    </source>
</evidence>
<gene>
    <name evidence="1" type="ORF">L3X38_025532</name>
</gene>
<accession>A0AAD4W1W1</accession>
<dbReference type="Proteomes" id="UP001054821">
    <property type="component" value="Chromosome 4"/>
</dbReference>
<proteinExistence type="predicted"/>
<name>A0AAD4W1W1_PRUDU</name>
<organism evidence="1 2">
    <name type="scientific">Prunus dulcis</name>
    <name type="common">Almond</name>
    <name type="synonym">Amygdalus dulcis</name>
    <dbReference type="NCBI Taxonomy" id="3755"/>
    <lineage>
        <taxon>Eukaryota</taxon>
        <taxon>Viridiplantae</taxon>
        <taxon>Streptophyta</taxon>
        <taxon>Embryophyta</taxon>
        <taxon>Tracheophyta</taxon>
        <taxon>Spermatophyta</taxon>
        <taxon>Magnoliopsida</taxon>
        <taxon>eudicotyledons</taxon>
        <taxon>Gunneridae</taxon>
        <taxon>Pentapetalae</taxon>
        <taxon>rosids</taxon>
        <taxon>fabids</taxon>
        <taxon>Rosales</taxon>
        <taxon>Rosaceae</taxon>
        <taxon>Amygdaloideae</taxon>
        <taxon>Amygdaleae</taxon>
        <taxon>Prunus</taxon>
    </lineage>
</organism>